<organism evidence="2 3">
    <name type="scientific">Podospora fimiseda</name>
    <dbReference type="NCBI Taxonomy" id="252190"/>
    <lineage>
        <taxon>Eukaryota</taxon>
        <taxon>Fungi</taxon>
        <taxon>Dikarya</taxon>
        <taxon>Ascomycota</taxon>
        <taxon>Pezizomycotina</taxon>
        <taxon>Sordariomycetes</taxon>
        <taxon>Sordariomycetidae</taxon>
        <taxon>Sordariales</taxon>
        <taxon>Podosporaceae</taxon>
        <taxon>Podospora</taxon>
    </lineage>
</organism>
<dbReference type="AlphaFoldDB" id="A0AAN7BP13"/>
<dbReference type="EMBL" id="MU865340">
    <property type="protein sequence ID" value="KAK4226874.1"/>
    <property type="molecule type" value="Genomic_DNA"/>
</dbReference>
<dbReference type="InterPro" id="IPR051425">
    <property type="entry name" value="Formin_Homology"/>
</dbReference>
<feature type="region of interest" description="Disordered" evidence="1">
    <location>
        <begin position="509"/>
        <end position="586"/>
    </location>
</feature>
<evidence type="ECO:0000313" key="3">
    <source>
        <dbReference type="Proteomes" id="UP001301958"/>
    </source>
</evidence>
<feature type="region of interest" description="Disordered" evidence="1">
    <location>
        <begin position="1"/>
        <end position="332"/>
    </location>
</feature>
<sequence length="586" mass="64736">MSGKSRPTPACVQDEDESGNPIEDTLRYASSAAAASPTKERPNTGRKKKRSESSPLTGTHTHTDSDSTLHPQRDAGLRRPNQRERGKTLSPTSSNKKDIMHSSRPPAVKHKTAPAHPKREAESGAYFGVEPAVTQATTRPRAKSRPSSYYGSSSKPPLANARYYQSQTPGPSMPTSFPPPAWGPPPPGPPPPPVGLPGPPMPYPQPSPSPIIMQGPPFPPSHPEFYRPLESRFGNYPRPQSALSLRPPPRQLEYEYEEPPLERSLVRRPSTNRKLAKHQQHEEDRSMMPPPRRPQSARPNSVAFPPPPTTPSRRRVGFEEDQEEVPFFSDISPLPQYEYGTIPFRPRGRAPSIGATDFTYEPEYSTEIAGGRSFRRNSYYGGAELLSTSSGSNYEDQVRAATRYQDDVMGGPTLPLTTESLRKVRNGGSSRSTRSSGSHDESEYRTATTRTTHTSNNDEDVTIRVKGNTVLKVGGAEMQCHDGAEINIISRGGAGLRIGSDNASYIDHDDRETRIDIPTHRSKSRTRSFSRPAYSRYDTEYDGYAPDPYARPALDNYAPAPLPPPYPSYPTFSSSYSRDDYFGSPS</sequence>
<protein>
    <submittedName>
        <fullName evidence="2">Uncharacterized protein</fullName>
    </submittedName>
</protein>
<gene>
    <name evidence="2" type="ORF">QBC38DRAFT_214290</name>
</gene>
<feature type="compositionally biased region" description="Low complexity" evidence="1">
    <location>
        <begin position="445"/>
        <end position="454"/>
    </location>
</feature>
<keyword evidence="3" id="KW-1185">Reference proteome</keyword>
<feature type="compositionally biased region" description="Low complexity" evidence="1">
    <location>
        <begin position="145"/>
        <end position="157"/>
    </location>
</feature>
<feature type="compositionally biased region" description="Low complexity" evidence="1">
    <location>
        <begin position="426"/>
        <end position="436"/>
    </location>
</feature>
<accession>A0AAN7BP13</accession>
<dbReference type="Proteomes" id="UP001301958">
    <property type="component" value="Unassembled WGS sequence"/>
</dbReference>
<feature type="region of interest" description="Disordered" evidence="1">
    <location>
        <begin position="404"/>
        <end position="461"/>
    </location>
</feature>
<comment type="caution">
    <text evidence="2">The sequence shown here is derived from an EMBL/GenBank/DDBJ whole genome shotgun (WGS) entry which is preliminary data.</text>
</comment>
<reference evidence="2" key="2">
    <citation type="submission" date="2023-05" db="EMBL/GenBank/DDBJ databases">
        <authorList>
            <consortium name="Lawrence Berkeley National Laboratory"/>
            <person name="Steindorff A."/>
            <person name="Hensen N."/>
            <person name="Bonometti L."/>
            <person name="Westerberg I."/>
            <person name="Brannstrom I.O."/>
            <person name="Guillou S."/>
            <person name="Cros-Aarteil S."/>
            <person name="Calhoun S."/>
            <person name="Haridas S."/>
            <person name="Kuo A."/>
            <person name="Mondo S."/>
            <person name="Pangilinan J."/>
            <person name="Riley R."/>
            <person name="Labutti K."/>
            <person name="Andreopoulos B."/>
            <person name="Lipzen A."/>
            <person name="Chen C."/>
            <person name="Yanf M."/>
            <person name="Daum C."/>
            <person name="Ng V."/>
            <person name="Clum A."/>
            <person name="Ohm R."/>
            <person name="Martin F."/>
            <person name="Silar P."/>
            <person name="Natvig D."/>
            <person name="Lalanne C."/>
            <person name="Gautier V."/>
            <person name="Ament-Velasquez S.L."/>
            <person name="Kruys A."/>
            <person name="Hutchinson M.I."/>
            <person name="Powell A.J."/>
            <person name="Barry K."/>
            <person name="Miller A.N."/>
            <person name="Grigoriev I.V."/>
            <person name="Debuchy R."/>
            <person name="Gladieux P."/>
            <person name="Thoren M.H."/>
            <person name="Johannesson H."/>
        </authorList>
    </citation>
    <scope>NUCLEOTIDE SEQUENCE</scope>
    <source>
        <strain evidence="2">CBS 990.96</strain>
    </source>
</reference>
<feature type="compositionally biased region" description="Basic and acidic residues" evidence="1">
    <location>
        <begin position="509"/>
        <end position="519"/>
    </location>
</feature>
<dbReference type="PANTHER" id="PTHR45725">
    <property type="entry name" value="FORMIN HOMOLOGY 2 FAMILY MEMBER"/>
    <property type="match status" value="1"/>
</dbReference>
<name>A0AAN7BP13_9PEZI</name>
<reference evidence="2" key="1">
    <citation type="journal article" date="2023" name="Mol. Phylogenet. Evol.">
        <title>Genome-scale phylogeny and comparative genomics of the fungal order Sordariales.</title>
        <authorList>
            <person name="Hensen N."/>
            <person name="Bonometti L."/>
            <person name="Westerberg I."/>
            <person name="Brannstrom I.O."/>
            <person name="Guillou S."/>
            <person name="Cros-Aarteil S."/>
            <person name="Calhoun S."/>
            <person name="Haridas S."/>
            <person name="Kuo A."/>
            <person name="Mondo S."/>
            <person name="Pangilinan J."/>
            <person name="Riley R."/>
            <person name="LaButti K."/>
            <person name="Andreopoulos B."/>
            <person name="Lipzen A."/>
            <person name="Chen C."/>
            <person name="Yan M."/>
            <person name="Daum C."/>
            <person name="Ng V."/>
            <person name="Clum A."/>
            <person name="Steindorff A."/>
            <person name="Ohm R.A."/>
            <person name="Martin F."/>
            <person name="Silar P."/>
            <person name="Natvig D.O."/>
            <person name="Lalanne C."/>
            <person name="Gautier V."/>
            <person name="Ament-Velasquez S.L."/>
            <person name="Kruys A."/>
            <person name="Hutchinson M.I."/>
            <person name="Powell A.J."/>
            <person name="Barry K."/>
            <person name="Miller A.N."/>
            <person name="Grigoriev I.V."/>
            <person name="Debuchy R."/>
            <person name="Gladieux P."/>
            <person name="Hiltunen Thoren M."/>
            <person name="Johannesson H."/>
        </authorList>
    </citation>
    <scope>NUCLEOTIDE SEQUENCE</scope>
    <source>
        <strain evidence="2">CBS 990.96</strain>
    </source>
</reference>
<feature type="compositionally biased region" description="Basic and acidic residues" evidence="1">
    <location>
        <begin position="61"/>
        <end position="87"/>
    </location>
</feature>
<proteinExistence type="predicted"/>
<evidence type="ECO:0000313" key="2">
    <source>
        <dbReference type="EMBL" id="KAK4226874.1"/>
    </source>
</evidence>
<feature type="compositionally biased region" description="Basic and acidic residues" evidence="1">
    <location>
        <begin position="577"/>
        <end position="586"/>
    </location>
</feature>
<evidence type="ECO:0000256" key="1">
    <source>
        <dbReference type="SAM" id="MobiDB-lite"/>
    </source>
</evidence>
<feature type="compositionally biased region" description="Pro residues" evidence="1">
    <location>
        <begin position="176"/>
        <end position="209"/>
    </location>
</feature>